<comment type="caution">
    <text evidence="2">The sequence shown here is derived from an EMBL/GenBank/DDBJ whole genome shotgun (WGS) entry which is preliminary data.</text>
</comment>
<dbReference type="Pfam" id="PF03372">
    <property type="entry name" value="Exo_endo_phos"/>
    <property type="match status" value="1"/>
</dbReference>
<evidence type="ECO:0000259" key="1">
    <source>
        <dbReference type="Pfam" id="PF03372"/>
    </source>
</evidence>
<dbReference type="Proteomes" id="UP000649768">
    <property type="component" value="Unassembled WGS sequence"/>
</dbReference>
<dbReference type="Gene3D" id="3.60.10.10">
    <property type="entry name" value="Endonuclease/exonuclease/phosphatase"/>
    <property type="match status" value="1"/>
</dbReference>
<reference evidence="2 3" key="1">
    <citation type="submission" date="2020-09" db="EMBL/GenBank/DDBJ databases">
        <title>Photobacterium sp. CAU 1568 isolated from sand of Sido Beach.</title>
        <authorList>
            <person name="Kim W."/>
        </authorList>
    </citation>
    <scope>NUCLEOTIDE SEQUENCE [LARGE SCALE GENOMIC DNA]</scope>
    <source>
        <strain evidence="2 3">CAU 1568</strain>
    </source>
</reference>
<gene>
    <name evidence="2" type="ORF">IFO68_20975</name>
</gene>
<evidence type="ECO:0000313" key="3">
    <source>
        <dbReference type="Proteomes" id="UP000649768"/>
    </source>
</evidence>
<dbReference type="EMBL" id="JACYTP010000021">
    <property type="protein sequence ID" value="MBD8515156.1"/>
    <property type="molecule type" value="Genomic_DNA"/>
</dbReference>
<organism evidence="2 3">
    <name type="scientific">Photobacterium arenosum</name>
    <dbReference type="NCBI Taxonomy" id="2774143"/>
    <lineage>
        <taxon>Bacteria</taxon>
        <taxon>Pseudomonadati</taxon>
        <taxon>Pseudomonadota</taxon>
        <taxon>Gammaproteobacteria</taxon>
        <taxon>Vibrionales</taxon>
        <taxon>Vibrionaceae</taxon>
        <taxon>Photobacterium</taxon>
    </lineage>
</organism>
<name>A0ABR9BS57_9GAMM</name>
<keyword evidence="2" id="KW-0540">Nuclease</keyword>
<evidence type="ECO:0000313" key="2">
    <source>
        <dbReference type="EMBL" id="MBD8515156.1"/>
    </source>
</evidence>
<keyword evidence="3" id="KW-1185">Reference proteome</keyword>
<accession>A0ABR9BS57</accession>
<dbReference type="GO" id="GO:0004519">
    <property type="term" value="F:endonuclease activity"/>
    <property type="evidence" value="ECO:0007669"/>
    <property type="project" value="UniProtKB-KW"/>
</dbReference>
<dbReference type="SUPFAM" id="SSF56219">
    <property type="entry name" value="DNase I-like"/>
    <property type="match status" value="1"/>
</dbReference>
<proteinExistence type="predicted"/>
<keyword evidence="2" id="KW-0378">Hydrolase</keyword>
<feature type="domain" description="Endonuclease/exonuclease/phosphatase" evidence="1">
    <location>
        <begin position="71"/>
        <end position="357"/>
    </location>
</feature>
<sequence length="367" mass="42217">MEISIANFNLENIFNRFDFSAFGNSRDSEYSQRYLPPIVNSLTDFRSNDLTQFEEFKQALRAAFISQEDDKRQHAALAIKNADADLLCLQEVDSIDALIKFRNFYLNKTQTNEYQQVVLHEGNDKRGIDVAAMATELFPVYSKSHAHMTRSDLGTKEERDELVNRFPVVKEEMKKRGRIFNRDCLELEIHKDGKELTVFVCHFKSMGGGRDKTMGERTLEAIAVRHLIEHKFVNPAEANWIVIGDLNDYVEQIRISNDGTEKLVKENNSGLAPLLQDDFSVNLVSNLEELERWTHYYSWEKTKTQLDYILVSPAINSANQGVKPDIIRNGMPYRVPNTEGIVRYPRIGWDRPKASDHCPVVVKLTIP</sequence>
<keyword evidence="2" id="KW-0255">Endonuclease</keyword>
<dbReference type="PANTHER" id="PTHR42834:SF1">
    <property type="entry name" value="ENDONUCLEASE_EXONUCLEASE_PHOSPHATASE FAMILY PROTEIN (AFU_ORTHOLOGUE AFUA_3G09210)"/>
    <property type="match status" value="1"/>
</dbReference>
<dbReference type="InterPro" id="IPR036691">
    <property type="entry name" value="Endo/exonu/phosph_ase_sf"/>
</dbReference>
<protein>
    <submittedName>
        <fullName evidence="2">Endonuclease</fullName>
    </submittedName>
</protein>
<dbReference type="PANTHER" id="PTHR42834">
    <property type="entry name" value="ENDONUCLEASE/EXONUCLEASE/PHOSPHATASE FAMILY PROTEIN (AFU_ORTHOLOGUE AFUA_3G09210)"/>
    <property type="match status" value="1"/>
</dbReference>
<dbReference type="InterPro" id="IPR005135">
    <property type="entry name" value="Endo/exonuclease/phosphatase"/>
</dbReference>
<dbReference type="RefSeq" id="WP_192017726.1">
    <property type="nucleotide sequence ID" value="NZ_JACYTP010000021.1"/>
</dbReference>